<dbReference type="Pfam" id="PF13391">
    <property type="entry name" value="HNH_2"/>
    <property type="match status" value="1"/>
</dbReference>
<keyword evidence="2" id="KW-0378">Hydrolase</keyword>
<dbReference type="GO" id="GO:0004519">
    <property type="term" value="F:endonuclease activity"/>
    <property type="evidence" value="ECO:0007669"/>
    <property type="project" value="UniProtKB-KW"/>
</dbReference>
<accession>A0A4Q1JIT1</accession>
<keyword evidence="2" id="KW-0255">Endonuclease</keyword>
<proteinExistence type="predicted"/>
<gene>
    <name evidence="2" type="ORF">EO244_15000</name>
</gene>
<evidence type="ECO:0000313" key="3">
    <source>
        <dbReference type="Proteomes" id="UP000289703"/>
    </source>
</evidence>
<comment type="caution">
    <text evidence="2">The sequence shown here is derived from an EMBL/GenBank/DDBJ whole genome shotgun (WGS) entry which is preliminary data.</text>
</comment>
<dbReference type="OrthoDB" id="67788at2"/>
<reference evidence="2 3" key="1">
    <citation type="submission" date="2019-01" db="EMBL/GenBank/DDBJ databases">
        <title>Ancylomarina salipaludis sp. nov., isolated from a salt marsh.</title>
        <authorList>
            <person name="Yoon J.-H."/>
        </authorList>
    </citation>
    <scope>NUCLEOTIDE SEQUENCE [LARGE SCALE GENOMIC DNA]</scope>
    <source>
        <strain evidence="2 3">SHSM-M15</strain>
    </source>
</reference>
<sequence length="256" mass="29478">MRNPNWTREQLILAFNLYCKIPFGKISKTNPQIIQLAELIGRTPSAVGLKLSNLASFDPDLQARGIKGMKNAGKGDRLIFEEFQNNREALVFESENILATMQGLSLENKYQAELPDLSTMAGETRERYVKTRVNQNFFRQMILSNYQNQCAVTGIDMPVLLIASHIIPWSQNVEERLNPTNGICLSALYDKAFDKHLICFDENYRMIISTNLKEHCTKDYYQTNFGKMEGQTMNLPSRGLPNLDFLEWHRENIILY</sequence>
<dbReference type="EMBL" id="SAXA01000017">
    <property type="protein sequence ID" value="RXQ88834.1"/>
    <property type="molecule type" value="Genomic_DNA"/>
</dbReference>
<evidence type="ECO:0000313" key="2">
    <source>
        <dbReference type="EMBL" id="RXQ88834.1"/>
    </source>
</evidence>
<feature type="domain" description="HNH nuclease" evidence="1">
    <location>
        <begin position="150"/>
        <end position="201"/>
    </location>
</feature>
<dbReference type="RefSeq" id="WP_129255502.1">
    <property type="nucleotide sequence ID" value="NZ_SAXA01000017.1"/>
</dbReference>
<name>A0A4Q1JIT1_9BACT</name>
<dbReference type="Proteomes" id="UP000289703">
    <property type="component" value="Unassembled WGS sequence"/>
</dbReference>
<organism evidence="2 3">
    <name type="scientific">Ancylomarina salipaludis</name>
    <dbReference type="NCBI Taxonomy" id="2501299"/>
    <lineage>
        <taxon>Bacteria</taxon>
        <taxon>Pseudomonadati</taxon>
        <taxon>Bacteroidota</taxon>
        <taxon>Bacteroidia</taxon>
        <taxon>Marinilabiliales</taxon>
        <taxon>Marinifilaceae</taxon>
        <taxon>Ancylomarina</taxon>
    </lineage>
</organism>
<dbReference type="InterPro" id="IPR003615">
    <property type="entry name" value="HNH_nuc"/>
</dbReference>
<keyword evidence="2" id="KW-0540">Nuclease</keyword>
<protein>
    <submittedName>
        <fullName evidence="2">HNH endonuclease</fullName>
    </submittedName>
</protein>
<keyword evidence="3" id="KW-1185">Reference proteome</keyword>
<evidence type="ECO:0000259" key="1">
    <source>
        <dbReference type="Pfam" id="PF13391"/>
    </source>
</evidence>
<dbReference type="AlphaFoldDB" id="A0A4Q1JIT1"/>